<feature type="domain" description="Response regulatory" evidence="8">
    <location>
        <begin position="421"/>
        <end position="561"/>
    </location>
</feature>
<dbReference type="SUPFAM" id="SSF55874">
    <property type="entry name" value="ATPase domain of HSP90 chaperone/DNA topoisomerase II/histidine kinase"/>
    <property type="match status" value="1"/>
</dbReference>
<dbReference type="InterPro" id="IPR036097">
    <property type="entry name" value="HisK_dim/P_sf"/>
</dbReference>
<organism evidence="9 10">
    <name type="scientific">Floridaenema fluviatile BLCC-F154</name>
    <dbReference type="NCBI Taxonomy" id="3153640"/>
    <lineage>
        <taxon>Bacteria</taxon>
        <taxon>Bacillati</taxon>
        <taxon>Cyanobacteriota</taxon>
        <taxon>Cyanophyceae</taxon>
        <taxon>Oscillatoriophycideae</taxon>
        <taxon>Aerosakkonematales</taxon>
        <taxon>Aerosakkonemataceae</taxon>
        <taxon>Floridanema</taxon>
        <taxon>Floridanema fluviatile</taxon>
    </lineage>
</organism>
<comment type="caution">
    <text evidence="9">The sequence shown here is derived from an EMBL/GenBank/DDBJ whole genome shotgun (WGS) entry which is preliminary data.</text>
</comment>
<feature type="modified residue" description="4-aspartylphosphate" evidence="6">
    <location>
        <position position="470"/>
    </location>
</feature>
<feature type="modified residue" description="4-aspartylphosphate" evidence="6">
    <location>
        <position position="60"/>
    </location>
</feature>
<dbReference type="CDD" id="cd16922">
    <property type="entry name" value="HATPase_EvgS-ArcB-TorS-like"/>
    <property type="match status" value="1"/>
</dbReference>
<dbReference type="CDD" id="cd19920">
    <property type="entry name" value="REC_PA4781-like"/>
    <property type="match status" value="1"/>
</dbReference>
<dbReference type="InterPro" id="IPR005467">
    <property type="entry name" value="His_kinase_dom"/>
</dbReference>
<dbReference type="InterPro" id="IPR003661">
    <property type="entry name" value="HisK_dim/P_dom"/>
</dbReference>
<dbReference type="InterPro" id="IPR004358">
    <property type="entry name" value="Sig_transdc_His_kin-like_C"/>
</dbReference>
<evidence type="ECO:0000256" key="3">
    <source>
        <dbReference type="ARBA" id="ARBA00022553"/>
    </source>
</evidence>
<keyword evidence="3 6" id="KW-0597">Phosphoprotein</keyword>
<dbReference type="Gene3D" id="3.40.50.2300">
    <property type="match status" value="2"/>
</dbReference>
<dbReference type="SUPFAM" id="SSF52172">
    <property type="entry name" value="CheY-like"/>
    <property type="match status" value="2"/>
</dbReference>
<dbReference type="SMART" id="SM00387">
    <property type="entry name" value="HATPase_c"/>
    <property type="match status" value="1"/>
</dbReference>
<dbReference type="SMART" id="SM00388">
    <property type="entry name" value="HisKA"/>
    <property type="match status" value="1"/>
</dbReference>
<evidence type="ECO:0000256" key="6">
    <source>
        <dbReference type="PROSITE-ProRule" id="PRU00169"/>
    </source>
</evidence>
<dbReference type="CDD" id="cd17546">
    <property type="entry name" value="REC_hyHK_CKI1_RcsC-like"/>
    <property type="match status" value="1"/>
</dbReference>
<keyword evidence="4" id="KW-0418">Kinase</keyword>
<dbReference type="Pfam" id="PF02518">
    <property type="entry name" value="HATPase_c"/>
    <property type="match status" value="1"/>
</dbReference>
<evidence type="ECO:0000256" key="5">
    <source>
        <dbReference type="ARBA" id="ARBA00023012"/>
    </source>
</evidence>
<dbReference type="PANTHER" id="PTHR45339">
    <property type="entry name" value="HYBRID SIGNAL TRANSDUCTION HISTIDINE KINASE J"/>
    <property type="match status" value="1"/>
</dbReference>
<evidence type="ECO:0000313" key="10">
    <source>
        <dbReference type="Proteomes" id="UP001576776"/>
    </source>
</evidence>
<accession>A0ABV4YFQ3</accession>
<sequence>MDSNSIGHKGNILIVDDTPENLQVLSATLTDCGYKIRGVINGKMALRAARSAQPDLILLDIRMPDMNGYEVCEQLKSSSETMEIPVIFISASDEVLDKLKAFQVGGVDYVTKPFQVEEVLARVEHQLTIRRLQKQLIAQNQQLQAEIIERKKAEEAAAAASQAKTEFLANMSHELRTPLNAILGFTQVMMRDSLLSSDQTENLRIINRSGEHLLELINDVLELSKIESGVLSLNEASFDFYRLLDSLEEMFQIKAERKRLKMKLIVSPEVPQYIKTDEKKLRSCLINLLANALKFTESGSIIVRVNVCNESDSSLSSQSCQLDFEVEDTGVGIAEEEISGLFNAFIQTESGRQSAEGTGLGLTITRKFVQLLGGDITVSSVLGKGTIFKFDIKVTLANFAEITPLVRQRVIGLQQKQIPCRILIVDDNRDNRLLLVKLLQPIGFEVQEAENGEQAVSLWSSWQPHLIFMDTRMPIMNGLQATKNIRNLENQRKKIDVCSEENDRKFSLFNTLLCVPHTIIIALTASAFEERKEEFLAVGCDDFVRKPFQEKVVFDKIAEYIGILYVYEDLPQVNNSFYRKRYSVNQRPYSFFLPLLAQVPQNWIQQLHQAANELNEELISQLIEQLPADSATLANALRDLLNDFRLDIMVRITKSAMK</sequence>
<dbReference type="PANTHER" id="PTHR45339:SF1">
    <property type="entry name" value="HYBRID SIGNAL TRANSDUCTION HISTIDINE KINASE J"/>
    <property type="match status" value="1"/>
</dbReference>
<name>A0ABV4YFQ3_9CYAN</name>
<keyword evidence="5" id="KW-0902">Two-component regulatory system</keyword>
<evidence type="ECO:0000256" key="4">
    <source>
        <dbReference type="ARBA" id="ARBA00022777"/>
    </source>
</evidence>
<evidence type="ECO:0000256" key="1">
    <source>
        <dbReference type="ARBA" id="ARBA00000085"/>
    </source>
</evidence>
<dbReference type="InterPro" id="IPR011006">
    <property type="entry name" value="CheY-like_superfamily"/>
</dbReference>
<dbReference type="InterPro" id="IPR036890">
    <property type="entry name" value="HATPase_C_sf"/>
</dbReference>
<dbReference type="InterPro" id="IPR003594">
    <property type="entry name" value="HATPase_dom"/>
</dbReference>
<gene>
    <name evidence="9" type="ORF">ACE1B6_20625</name>
</gene>
<dbReference type="PRINTS" id="PR00344">
    <property type="entry name" value="BCTRLSENSOR"/>
</dbReference>
<dbReference type="EMBL" id="JBHFNS010000077">
    <property type="protein sequence ID" value="MFB2937660.1"/>
    <property type="molecule type" value="Genomic_DNA"/>
</dbReference>
<dbReference type="Gene3D" id="1.10.287.130">
    <property type="match status" value="1"/>
</dbReference>
<feature type="domain" description="Histidine kinase" evidence="7">
    <location>
        <begin position="170"/>
        <end position="396"/>
    </location>
</feature>
<evidence type="ECO:0000256" key="2">
    <source>
        <dbReference type="ARBA" id="ARBA00012438"/>
    </source>
</evidence>
<evidence type="ECO:0000259" key="7">
    <source>
        <dbReference type="PROSITE" id="PS50109"/>
    </source>
</evidence>
<proteinExistence type="predicted"/>
<dbReference type="SUPFAM" id="SSF47384">
    <property type="entry name" value="Homodimeric domain of signal transducing histidine kinase"/>
    <property type="match status" value="1"/>
</dbReference>
<feature type="domain" description="Response regulatory" evidence="8">
    <location>
        <begin position="11"/>
        <end position="127"/>
    </location>
</feature>
<keyword evidence="4" id="KW-0808">Transferase</keyword>
<dbReference type="Pfam" id="PF00512">
    <property type="entry name" value="HisKA"/>
    <property type="match status" value="1"/>
</dbReference>
<reference evidence="9 10" key="1">
    <citation type="submission" date="2024-09" db="EMBL/GenBank/DDBJ databases">
        <title>Floridaenema gen nov. (Aerosakkonemataceae, Aerosakkonematales ord. nov., Cyanobacteria) from benthic tropical and subtropical fresh waters, with the description of four new species.</title>
        <authorList>
            <person name="Moretto J.A."/>
            <person name="Berthold D.E."/>
            <person name="Lefler F.W."/>
            <person name="Huang I.-S."/>
            <person name="Laughinghouse H. IV."/>
        </authorList>
    </citation>
    <scope>NUCLEOTIDE SEQUENCE [LARGE SCALE GENOMIC DNA]</scope>
    <source>
        <strain evidence="9 10">BLCC-F154</strain>
    </source>
</reference>
<comment type="catalytic activity">
    <reaction evidence="1">
        <text>ATP + protein L-histidine = ADP + protein N-phospho-L-histidine.</text>
        <dbReference type="EC" id="2.7.13.3"/>
    </reaction>
</comment>
<evidence type="ECO:0000313" key="9">
    <source>
        <dbReference type="EMBL" id="MFB2937660.1"/>
    </source>
</evidence>
<dbReference type="PROSITE" id="PS50110">
    <property type="entry name" value="RESPONSE_REGULATORY"/>
    <property type="match status" value="2"/>
</dbReference>
<dbReference type="RefSeq" id="WP_413259145.1">
    <property type="nucleotide sequence ID" value="NZ_JBHFNS010000077.1"/>
</dbReference>
<dbReference type="Proteomes" id="UP001576776">
    <property type="component" value="Unassembled WGS sequence"/>
</dbReference>
<dbReference type="Pfam" id="PF00072">
    <property type="entry name" value="Response_reg"/>
    <property type="match status" value="2"/>
</dbReference>
<dbReference type="EC" id="2.7.13.3" evidence="2"/>
<dbReference type="Gene3D" id="3.30.565.10">
    <property type="entry name" value="Histidine kinase-like ATPase, C-terminal domain"/>
    <property type="match status" value="1"/>
</dbReference>
<keyword evidence="10" id="KW-1185">Reference proteome</keyword>
<dbReference type="SMART" id="SM00448">
    <property type="entry name" value="REC"/>
    <property type="match status" value="2"/>
</dbReference>
<dbReference type="CDD" id="cd00082">
    <property type="entry name" value="HisKA"/>
    <property type="match status" value="1"/>
</dbReference>
<dbReference type="PROSITE" id="PS50109">
    <property type="entry name" value="HIS_KIN"/>
    <property type="match status" value="1"/>
</dbReference>
<evidence type="ECO:0000259" key="8">
    <source>
        <dbReference type="PROSITE" id="PS50110"/>
    </source>
</evidence>
<dbReference type="InterPro" id="IPR001789">
    <property type="entry name" value="Sig_transdc_resp-reg_receiver"/>
</dbReference>
<protein>
    <recommendedName>
        <fullName evidence="2">histidine kinase</fullName>
        <ecNumber evidence="2">2.7.13.3</ecNumber>
    </recommendedName>
</protein>